<dbReference type="PANTHER" id="PTHR43745:SF2">
    <property type="entry name" value="NITROREDUCTASE MJ1384-RELATED"/>
    <property type="match status" value="1"/>
</dbReference>
<feature type="signal peptide" evidence="1">
    <location>
        <begin position="1"/>
        <end position="22"/>
    </location>
</feature>
<dbReference type="EMBL" id="RZNH01000001">
    <property type="protein sequence ID" value="NOU58367.1"/>
    <property type="molecule type" value="Genomic_DNA"/>
</dbReference>
<protein>
    <submittedName>
        <fullName evidence="3">SagB/ThcOx family dehydrogenase</fullName>
    </submittedName>
</protein>
<evidence type="ECO:0000313" key="4">
    <source>
        <dbReference type="Proteomes" id="UP000732105"/>
    </source>
</evidence>
<dbReference type="Gene3D" id="3.40.109.10">
    <property type="entry name" value="NADH Oxidase"/>
    <property type="match status" value="1"/>
</dbReference>
<evidence type="ECO:0000259" key="2">
    <source>
        <dbReference type="Pfam" id="PF00881"/>
    </source>
</evidence>
<feature type="domain" description="Nitroreductase" evidence="2">
    <location>
        <begin position="58"/>
        <end position="225"/>
    </location>
</feature>
<dbReference type="Pfam" id="PF00881">
    <property type="entry name" value="Nitroreductase"/>
    <property type="match status" value="1"/>
</dbReference>
<dbReference type="InterPro" id="IPR029479">
    <property type="entry name" value="Nitroreductase"/>
</dbReference>
<dbReference type="Proteomes" id="UP000732105">
    <property type="component" value="Unassembled WGS sequence"/>
</dbReference>
<dbReference type="InterPro" id="IPR052544">
    <property type="entry name" value="Bacteriocin_Proc_Enz"/>
</dbReference>
<feature type="chain" id="PRO_5047386652" evidence="1">
    <location>
        <begin position="23"/>
        <end position="227"/>
    </location>
</feature>
<gene>
    <name evidence="3" type="ORF">ELS83_00960</name>
</gene>
<dbReference type="RefSeq" id="WP_171593623.1">
    <property type="nucleotide sequence ID" value="NZ_RZNH01000001.1"/>
</dbReference>
<dbReference type="PANTHER" id="PTHR43745">
    <property type="entry name" value="NITROREDUCTASE MJ1384-RELATED"/>
    <property type="match status" value="1"/>
</dbReference>
<name>A0ABX1WQK0_9BACT</name>
<comment type="caution">
    <text evidence="3">The sequence shown here is derived from an EMBL/GenBank/DDBJ whole genome shotgun (WGS) entry which is preliminary data.</text>
</comment>
<evidence type="ECO:0000313" key="3">
    <source>
        <dbReference type="EMBL" id="NOU58367.1"/>
    </source>
</evidence>
<sequence length="227" mass="25461">MKKTFAILLTMGILNACTSAHGNRKDANTGATAIASDIIKLDQPNMNHKASLMEAFHKRKSTRSFAEQNISKQDLSNLLWAAGGINRKNGGRTVPLLGDISIYVAMQSGVYQYQPVQHELKQIISEDIRDQISEQSTVKKAPLVFIYAIDDNSFPDFMSKAMKEAHGMDFYYGNQTAYSTQNVYLYACSNKMNAVVIGGFKREFVDQKLMFDENKNSYLIQLVGYSK</sequence>
<keyword evidence="4" id="KW-1185">Reference proteome</keyword>
<organism evidence="3 4">
    <name type="scientific">Marinifilum caeruleilacunae</name>
    <dbReference type="NCBI Taxonomy" id="2499076"/>
    <lineage>
        <taxon>Bacteria</taxon>
        <taxon>Pseudomonadati</taxon>
        <taxon>Bacteroidota</taxon>
        <taxon>Bacteroidia</taxon>
        <taxon>Marinilabiliales</taxon>
        <taxon>Marinifilaceae</taxon>
    </lineage>
</organism>
<proteinExistence type="predicted"/>
<evidence type="ECO:0000256" key="1">
    <source>
        <dbReference type="SAM" id="SignalP"/>
    </source>
</evidence>
<keyword evidence="1" id="KW-0732">Signal</keyword>
<accession>A0ABX1WQK0</accession>
<dbReference type="SUPFAM" id="SSF55469">
    <property type="entry name" value="FMN-dependent nitroreductase-like"/>
    <property type="match status" value="1"/>
</dbReference>
<reference evidence="3 4" key="1">
    <citation type="submission" date="2018-12" db="EMBL/GenBank/DDBJ databases">
        <title>Marinifilum JC070 sp. nov., a marine bacterium isolated from Yongle Blue Hole in the South China Sea.</title>
        <authorList>
            <person name="Fu T."/>
        </authorList>
    </citation>
    <scope>NUCLEOTIDE SEQUENCE [LARGE SCALE GENOMIC DNA]</scope>
    <source>
        <strain evidence="3 4">JC070</strain>
    </source>
</reference>
<dbReference type="InterPro" id="IPR000415">
    <property type="entry name" value="Nitroreductase-like"/>
</dbReference>